<keyword evidence="14" id="KW-0472">Membrane</keyword>
<dbReference type="GO" id="GO:0006508">
    <property type="term" value="P:proteolysis"/>
    <property type="evidence" value="ECO:0007669"/>
    <property type="project" value="UniProtKB-KW"/>
</dbReference>
<dbReference type="PROSITE" id="PS51218">
    <property type="entry name" value="SF3_HELICASE_2"/>
    <property type="match status" value="1"/>
</dbReference>
<evidence type="ECO:0000256" key="1">
    <source>
        <dbReference type="ARBA" id="ARBA00020936"/>
    </source>
</evidence>
<organism evidence="17">
    <name type="scientific">Gymnema sylvestre virus 1</name>
    <dbReference type="NCBI Taxonomy" id="2998508"/>
    <lineage>
        <taxon>Viruses</taxon>
        <taxon>Riboviria</taxon>
        <taxon>Orthornavirae</taxon>
        <taxon>Pisuviricota</taxon>
        <taxon>Pisoniviricetes</taxon>
        <taxon>Picornavirales</taxon>
        <taxon>Secoviridae</taxon>
        <taxon>Sadwavirus</taxon>
        <taxon>Cholivirus</taxon>
        <taxon>Sadwavirus gymnemae</taxon>
    </lineage>
</organism>
<evidence type="ECO:0000256" key="5">
    <source>
        <dbReference type="ARBA" id="ARBA00022692"/>
    </source>
</evidence>
<feature type="transmembrane region" description="Helical" evidence="14">
    <location>
        <begin position="307"/>
        <end position="328"/>
    </location>
</feature>
<evidence type="ECO:0000256" key="10">
    <source>
        <dbReference type="ARBA" id="ARBA00022840"/>
    </source>
</evidence>
<evidence type="ECO:0000256" key="6">
    <source>
        <dbReference type="ARBA" id="ARBA00022695"/>
    </source>
</evidence>
<dbReference type="GO" id="GO:0008234">
    <property type="term" value="F:cysteine-type peptidase activity"/>
    <property type="evidence" value="ECO:0007669"/>
    <property type="project" value="UniProtKB-KW"/>
</dbReference>
<evidence type="ECO:0000256" key="4">
    <source>
        <dbReference type="ARBA" id="ARBA00022679"/>
    </source>
</evidence>
<feature type="domain" description="RdRp catalytic" evidence="15">
    <location>
        <begin position="1459"/>
        <end position="1589"/>
    </location>
</feature>
<dbReference type="SUPFAM" id="SSF52540">
    <property type="entry name" value="P-loop containing nucleoside triphosphate hydrolases"/>
    <property type="match status" value="1"/>
</dbReference>
<dbReference type="GO" id="GO:0039694">
    <property type="term" value="P:viral RNA genome replication"/>
    <property type="evidence" value="ECO:0007669"/>
    <property type="project" value="InterPro"/>
</dbReference>
<evidence type="ECO:0000256" key="11">
    <source>
        <dbReference type="ARBA" id="ARBA00022953"/>
    </source>
</evidence>
<sequence length="1929" mass="219418">MSIVLNESFSFRRKLAYVNDKFTCHDKVNAVEKMNQILTEPQSIHDHLVGELIRNKKVSAMLPTSENPRYLLEILDSQKWLSSSMHFVSCIDRMGEDLEETIPHDDRVQGLVGDFISGMAHGFGARVFGSLSSKLVSSVGPIKSLMEKLDKALDKVISAFEWIAQTVDGCAKFLLALKEKVWGIFEDALSKIKDLISHFSYMLPLVCSIFLTSCIFFLLNKFLGLVAPQYTMSCFRLFEIIAMVGAVVGIKEISGVLLSMKKVDKMNFVNTIRNFFGCEPEVAGMINDEVRSLPSDGSEFVDVTQDLLQGGMDVGIFGAIVATLSFFLGREDRDMFFKFSYSTSIIKNTIDSYEKCTKCVGYLVDWLYQKLGQNPANYAGATQSLLIHTGICIEEWLSRCEKLMVEGNTTAMLMADVMKEARDLISQTEKIQNFLITTEEGTPFVLRSKFIQVELRLREFYKKLIQGNLSNTFRQTPFVIVFYGEPGVGKSTVARNFATNFLDAMEEPLTDRIYTRNSGDSYWSNYVRQPLVLYDDFAQIQQENGSHDEATLISLVSCNPYMLPMAAVEEKGRPFDSKYMILCTNRKSRNPSVELADPGAFNRRRHCFWEVTRNRRIQFDPDRPQRNLLFSLKVSEDADAFVSPETTNLSYEEMLLHTIQQCNEFIEKERKSLESIGRTAREIQFVRDAQGRVQGVARQDRVQADNFNFLQLFSVERARRQGGDIPNFERLVDEQGLSNLECYGSGRFFDVGGNAISYLNWTQQEKMFADTIEGAKTLPDLQAALIVSLMLDNQTSTHHADFQNQVDMKKLSTTEEVVAHRAHIQQAAEEHWASLSDRSRFLTTEIYKIKHKLPAIQTIQEIRDTIRKMDCRMIWNSIPFKYQWLIGILAFFVGGCAIYKALKSISSFLSIGPSLYISTLLGFTDSMNGGSRATGSSSSDTRVERPTRQERRGYRLQGGESEMLPHQGAVDKVMRSRICIEGANANQKSSAIFRSAYGFMIGKRKICLPSHLLLAIDWNKSCMIRTGDDKASHFVIKPELIQYQEVCQASNKVKLGNLAILTYPNYVPAFEHFDAVTYDFDAIGDQNVKGYIIPNMNTMVADYIKVTVFSKSQAKDEIFDPETKMTWKQEKLFHSPDSGIDGMCGRLALVESKGAMTICGMHCFGRTGSSKFCSIPSEFQEKDKIQGTSFYMNEVPIEQITPMVTKVGQVQHRIPKLSKTALSKSIINEEISKINGACKLEPTILSKTDARSPYPYCPYEEGIKKFVTQAGPFDNQIDDGHMQRAIQEVESEWEDARPDSFAIDTVTDLQTAINGIDGIEYAEALPIGTSEGFPYILDRPPGSIGKERFFEEVNGKRYPVGDWPEDVDEIIEGAYNGDLNIHSLACAKDEKTKISKVREQPKTRIFEILPFTFNIAIRKYYMFWMQWMMSNHNRLPCKVGINPFSYSWDDMATKHKAFANHFCGDYSGFDTNTNVDIILQVADMVSNFARDGEKNKRIRRGLMKAAVCRHVIVGQDMYFVEGGTPSGFALTVMVNSVINELYLKMSWYYLTSKHNPALRRDADLRYHTHISVYGDDNVVSFSNHVSEWFNLVTISDYLKTKNIILTDGRKTNVLLERMNFEDIDFLKRRWTPGHFGWNHCPLDKISIESQVYFVRKNDDPVEALRVNIDNSMREAYHHGMTYFSEWRAKLVKALSNSGYHMIVPPSYRDCDLFWIEQRRGENLPTHYTDPLHRVRFLASGRPFECNNVIFTTIHDEKKKSRLGELKEGAHFFYVQNTAKQVVKETKRFHQVVVPATLSKTEMATECLIFYLTLEKLDPGIFCRALEGKGSRIVICTDSNIELAHGIGTALFSKIDPIFARVARRVSGLTDRAYHSFIQINTELNRIWPPESKIEELPISFSVNNVGLITDLELSHSQKMIMRAMGTEVV</sequence>
<evidence type="ECO:0000256" key="13">
    <source>
        <dbReference type="SAM" id="MobiDB-lite"/>
    </source>
</evidence>
<gene>
    <name evidence="17" type="ORF">GysV1_s1gp1</name>
</gene>
<dbReference type="CDD" id="cd23169">
    <property type="entry name" value="ps-ssRNAv-Picornavirales"/>
    <property type="match status" value="1"/>
</dbReference>
<reference evidence="17" key="1">
    <citation type="submission" date="2022-11" db="EMBL/GenBank/DDBJ databases">
        <authorList>
            <person name="Sidharthan V.K."/>
            <person name="Baranwal V.K."/>
        </authorList>
    </citation>
    <scope>NUCLEOTIDE SEQUENCE</scope>
    <source>
        <strain evidence="17">India</strain>
    </source>
</reference>
<evidence type="ECO:0000256" key="8">
    <source>
        <dbReference type="ARBA" id="ARBA00022801"/>
    </source>
</evidence>
<accession>A0AA48P8U9</accession>
<dbReference type="GO" id="GO:0003724">
    <property type="term" value="F:RNA helicase activity"/>
    <property type="evidence" value="ECO:0007669"/>
    <property type="project" value="InterPro"/>
</dbReference>
<dbReference type="GO" id="GO:0003968">
    <property type="term" value="F:RNA-directed RNA polymerase activity"/>
    <property type="evidence" value="ECO:0007669"/>
    <property type="project" value="UniProtKB-KW"/>
</dbReference>
<evidence type="ECO:0000259" key="16">
    <source>
        <dbReference type="PROSITE" id="PS51218"/>
    </source>
</evidence>
<feature type="transmembrane region" description="Helical" evidence="14">
    <location>
        <begin position="199"/>
        <end position="219"/>
    </location>
</feature>
<dbReference type="Pfam" id="PF00680">
    <property type="entry name" value="RdRP_1"/>
    <property type="match status" value="1"/>
</dbReference>
<keyword evidence="3" id="KW-0645">Protease</keyword>
<keyword evidence="5 14" id="KW-0812">Transmembrane</keyword>
<dbReference type="InterPro" id="IPR043502">
    <property type="entry name" value="DNA/RNA_pol_sf"/>
</dbReference>
<feature type="domain" description="SF3 helicase" evidence="16">
    <location>
        <begin position="454"/>
        <end position="626"/>
    </location>
</feature>
<dbReference type="EMBL" id="BK062888">
    <property type="protein sequence ID" value="DBA11518.1"/>
    <property type="molecule type" value="Genomic_RNA"/>
</dbReference>
<dbReference type="InterPro" id="IPR001205">
    <property type="entry name" value="RNA-dir_pol_C"/>
</dbReference>
<dbReference type="SUPFAM" id="SSF56672">
    <property type="entry name" value="DNA/RNA polymerases"/>
    <property type="match status" value="1"/>
</dbReference>
<evidence type="ECO:0000256" key="9">
    <source>
        <dbReference type="ARBA" id="ARBA00022807"/>
    </source>
</evidence>
<keyword evidence="10" id="KW-0067">ATP-binding</keyword>
<dbReference type="GO" id="GO:0006351">
    <property type="term" value="P:DNA-templated transcription"/>
    <property type="evidence" value="ECO:0007669"/>
    <property type="project" value="InterPro"/>
</dbReference>
<dbReference type="Gene3D" id="3.30.70.270">
    <property type="match status" value="1"/>
</dbReference>
<keyword evidence="12 14" id="KW-1133">Transmembrane helix</keyword>
<keyword evidence="11" id="KW-0693">Viral RNA replication</keyword>
<dbReference type="InterPro" id="IPR000605">
    <property type="entry name" value="Helicase_SF3_ssDNA/RNA_vir"/>
</dbReference>
<evidence type="ECO:0000256" key="14">
    <source>
        <dbReference type="SAM" id="Phobius"/>
    </source>
</evidence>
<dbReference type="InterPro" id="IPR004004">
    <property type="entry name" value="Helic/Pol/Pept_Calicivir-typ"/>
</dbReference>
<dbReference type="GO" id="GO:0005524">
    <property type="term" value="F:ATP binding"/>
    <property type="evidence" value="ECO:0007669"/>
    <property type="project" value="UniProtKB-KW"/>
</dbReference>
<feature type="region of interest" description="Disordered" evidence="13">
    <location>
        <begin position="930"/>
        <end position="958"/>
    </location>
</feature>
<evidence type="ECO:0000256" key="2">
    <source>
        <dbReference type="ARBA" id="ARBA00022484"/>
    </source>
</evidence>
<feature type="compositionally biased region" description="Polar residues" evidence="13">
    <location>
        <begin position="930"/>
        <end position="940"/>
    </location>
</feature>
<protein>
    <recommendedName>
        <fullName evidence="1">RNA1 polyprotein</fullName>
    </recommendedName>
</protein>
<dbReference type="Gene3D" id="1.20.960.20">
    <property type="match status" value="1"/>
</dbReference>
<keyword evidence="4" id="KW-0808">Transferase</keyword>
<keyword evidence="7" id="KW-0547">Nucleotide-binding</keyword>
<evidence type="ECO:0000256" key="12">
    <source>
        <dbReference type="ARBA" id="ARBA00022989"/>
    </source>
</evidence>
<dbReference type="InterPro" id="IPR027417">
    <property type="entry name" value="P-loop_NTPase"/>
</dbReference>
<evidence type="ECO:0000256" key="3">
    <source>
        <dbReference type="ARBA" id="ARBA00022670"/>
    </source>
</evidence>
<dbReference type="Pfam" id="PF00910">
    <property type="entry name" value="RNA_helicase"/>
    <property type="match status" value="1"/>
</dbReference>
<feature type="compositionally biased region" description="Basic and acidic residues" evidence="13">
    <location>
        <begin position="941"/>
        <end position="953"/>
    </location>
</feature>
<proteinExistence type="predicted"/>
<keyword evidence="2" id="KW-0696">RNA-directed RNA polymerase</keyword>
<name>A0AA48P8U9_9SECO</name>
<dbReference type="InterPro" id="IPR007094">
    <property type="entry name" value="RNA-dir_pol_PSvirus"/>
</dbReference>
<keyword evidence="9" id="KW-0788">Thiol protease</keyword>
<dbReference type="PRINTS" id="PR00918">
    <property type="entry name" value="CALICVIRUSNS"/>
</dbReference>
<feature type="transmembrane region" description="Helical" evidence="14">
    <location>
        <begin position="882"/>
        <end position="902"/>
    </location>
</feature>
<evidence type="ECO:0000256" key="7">
    <source>
        <dbReference type="ARBA" id="ARBA00022741"/>
    </source>
</evidence>
<dbReference type="InterPro" id="IPR043128">
    <property type="entry name" value="Rev_trsase/Diguanyl_cyclase"/>
</dbReference>
<keyword evidence="6" id="KW-0548">Nucleotidyltransferase</keyword>
<feature type="transmembrane region" description="Helical" evidence="14">
    <location>
        <begin position="240"/>
        <end position="260"/>
    </location>
</feature>
<evidence type="ECO:0000259" key="15">
    <source>
        <dbReference type="PROSITE" id="PS50507"/>
    </source>
</evidence>
<dbReference type="PROSITE" id="PS50507">
    <property type="entry name" value="RDRP_SSRNA_POS"/>
    <property type="match status" value="1"/>
</dbReference>
<dbReference type="GO" id="GO:0003723">
    <property type="term" value="F:RNA binding"/>
    <property type="evidence" value="ECO:0007669"/>
    <property type="project" value="InterPro"/>
</dbReference>
<reference evidence="17" key="2">
    <citation type="journal article" date="2023" name="Arch. Microbiol.">
        <title>Identification of a putative novel cholivirus in the transcriptome of Gymnema sylvestre R. Br.</title>
        <authorList>
            <person name="Sidharthan V.K."/>
            <person name="Vanamala G."/>
            <person name="Rajeswari V."/>
            <person name="Baranwal V.K."/>
        </authorList>
    </citation>
    <scope>NUCLEOTIDE SEQUENCE</scope>
    <source>
        <strain evidence="17">India</strain>
    </source>
</reference>
<keyword evidence="8" id="KW-0378">Hydrolase</keyword>
<evidence type="ECO:0000313" key="17">
    <source>
        <dbReference type="EMBL" id="DBA11518.1"/>
    </source>
</evidence>
<dbReference type="InterPro" id="IPR014759">
    <property type="entry name" value="Helicase_SF3_ssRNA_vir"/>
</dbReference>